<dbReference type="Pfam" id="PF09864">
    <property type="entry name" value="MliC"/>
    <property type="match status" value="1"/>
</dbReference>
<keyword evidence="4" id="KW-0449">Lipoprotein</keyword>
<dbReference type="EMBL" id="PJZH01000001">
    <property type="protein sequence ID" value="PLR40569.1"/>
    <property type="molecule type" value="Genomic_DNA"/>
</dbReference>
<dbReference type="AlphaFoldDB" id="A0A2N5EDF6"/>
<name>A0A2N5EDF6_9GAMM</name>
<dbReference type="RefSeq" id="WP_101822065.1">
    <property type="nucleotide sequence ID" value="NZ_PJZH01000001.1"/>
</dbReference>
<evidence type="ECO:0000256" key="2">
    <source>
        <dbReference type="ARBA" id="ARBA00023136"/>
    </source>
</evidence>
<sequence>MRKQSIPAALLLALAGCSHFTKPVAQVIHYQCGTLPLTVTQAADRESVSLLLDGEQLHLPHVEAASGAKYSDGRYTYWSQGEKALIQRDDEVIISDCVVSR</sequence>
<comment type="caution">
    <text evidence="6">The sequence shown here is derived from an EMBL/GenBank/DDBJ whole genome shotgun (WGS) entry which is preliminary data.</text>
</comment>
<dbReference type="OrthoDB" id="5588236at2"/>
<dbReference type="PROSITE" id="PS51257">
    <property type="entry name" value="PROKAR_LIPOPROTEIN"/>
    <property type="match status" value="1"/>
</dbReference>
<evidence type="ECO:0000313" key="7">
    <source>
        <dbReference type="Proteomes" id="UP000234503"/>
    </source>
</evidence>
<reference evidence="6 7" key="1">
    <citation type="submission" date="2017-12" db="EMBL/GenBank/DDBJ databases">
        <title>Characterization of six clinical isolates of Enterochimera gen. nov., a novel genus of the Yersiniaciae family and the three species Enterochimera arupensis sp. nov., Enterochimera coloradensis sp. nov, and Enterochimera californica sp. nov.</title>
        <authorList>
            <person name="Rossi A."/>
            <person name="Fisher M."/>
        </authorList>
    </citation>
    <scope>NUCLEOTIDE SEQUENCE [LARGE SCALE GENOMIC DNA]</scope>
    <source>
        <strain evidence="7">2016-Iso4</strain>
    </source>
</reference>
<evidence type="ECO:0000313" key="6">
    <source>
        <dbReference type="EMBL" id="PLR40569.1"/>
    </source>
</evidence>
<evidence type="ECO:0000256" key="3">
    <source>
        <dbReference type="ARBA" id="ARBA00023139"/>
    </source>
</evidence>
<keyword evidence="2" id="KW-0472">Membrane</keyword>
<keyword evidence="1" id="KW-0732">Signal</keyword>
<dbReference type="InterPro" id="IPR036328">
    <property type="entry name" value="MliC_sf"/>
</dbReference>
<organism evidence="6 7">
    <name type="scientific">Chimaeribacter coloradensis</name>
    <dbReference type="NCBI Taxonomy" id="2060068"/>
    <lineage>
        <taxon>Bacteria</taxon>
        <taxon>Pseudomonadati</taxon>
        <taxon>Pseudomonadota</taxon>
        <taxon>Gammaproteobacteria</taxon>
        <taxon>Enterobacterales</taxon>
        <taxon>Yersiniaceae</taxon>
        <taxon>Chimaeribacter</taxon>
    </lineage>
</organism>
<keyword evidence="3" id="KW-0564">Palmitate</keyword>
<accession>A0A2N5EDF6</accession>
<evidence type="ECO:0000259" key="5">
    <source>
        <dbReference type="Pfam" id="PF09864"/>
    </source>
</evidence>
<dbReference type="Proteomes" id="UP000234503">
    <property type="component" value="Unassembled WGS sequence"/>
</dbReference>
<evidence type="ECO:0000256" key="1">
    <source>
        <dbReference type="ARBA" id="ARBA00022729"/>
    </source>
</evidence>
<proteinExistence type="predicted"/>
<dbReference type="SUPFAM" id="SSF141488">
    <property type="entry name" value="YdhA-like"/>
    <property type="match status" value="1"/>
</dbReference>
<protein>
    <recommendedName>
        <fullName evidence="5">C-type lysozyme inhibitor domain-containing protein</fullName>
    </recommendedName>
</protein>
<dbReference type="Gene3D" id="2.40.128.200">
    <property type="match status" value="1"/>
</dbReference>
<feature type="domain" description="C-type lysozyme inhibitor" evidence="5">
    <location>
        <begin position="30"/>
        <end position="92"/>
    </location>
</feature>
<keyword evidence="7" id="KW-1185">Reference proteome</keyword>
<gene>
    <name evidence="6" type="ORF">CYR32_02190</name>
</gene>
<dbReference type="InterPro" id="IPR018660">
    <property type="entry name" value="MliC"/>
</dbReference>
<evidence type="ECO:0000256" key="4">
    <source>
        <dbReference type="ARBA" id="ARBA00023288"/>
    </source>
</evidence>